<evidence type="ECO:0000256" key="1">
    <source>
        <dbReference type="SAM" id="MobiDB-lite"/>
    </source>
</evidence>
<feature type="compositionally biased region" description="Pro residues" evidence="1">
    <location>
        <begin position="20"/>
        <end position="29"/>
    </location>
</feature>
<protein>
    <submittedName>
        <fullName evidence="2">Uncharacterized protein</fullName>
    </submittedName>
</protein>
<name>V8P0I9_OPHHA</name>
<accession>V8P0I9</accession>
<reference evidence="2 3" key="1">
    <citation type="journal article" date="2013" name="Proc. Natl. Acad. Sci. U.S.A.">
        <title>The king cobra genome reveals dynamic gene evolution and adaptation in the snake venom system.</title>
        <authorList>
            <person name="Vonk F.J."/>
            <person name="Casewell N.R."/>
            <person name="Henkel C.V."/>
            <person name="Heimberg A.M."/>
            <person name="Jansen H.J."/>
            <person name="McCleary R.J."/>
            <person name="Kerkkamp H.M."/>
            <person name="Vos R.A."/>
            <person name="Guerreiro I."/>
            <person name="Calvete J.J."/>
            <person name="Wuster W."/>
            <person name="Woods A.E."/>
            <person name="Logan J.M."/>
            <person name="Harrison R.A."/>
            <person name="Castoe T.A."/>
            <person name="de Koning A.P."/>
            <person name="Pollock D.D."/>
            <person name="Yandell M."/>
            <person name="Calderon D."/>
            <person name="Renjifo C."/>
            <person name="Currier R.B."/>
            <person name="Salgado D."/>
            <person name="Pla D."/>
            <person name="Sanz L."/>
            <person name="Hyder A.S."/>
            <person name="Ribeiro J.M."/>
            <person name="Arntzen J.W."/>
            <person name="van den Thillart G.E."/>
            <person name="Boetzer M."/>
            <person name="Pirovano W."/>
            <person name="Dirks R.P."/>
            <person name="Spaink H.P."/>
            <person name="Duboule D."/>
            <person name="McGlinn E."/>
            <person name="Kini R.M."/>
            <person name="Richardson M.K."/>
        </authorList>
    </citation>
    <scope>NUCLEOTIDE SEQUENCE</scope>
    <source>
        <tissue evidence="2">Blood</tissue>
    </source>
</reference>
<evidence type="ECO:0000313" key="2">
    <source>
        <dbReference type="EMBL" id="ETE67830.1"/>
    </source>
</evidence>
<comment type="caution">
    <text evidence="2">The sequence shown here is derived from an EMBL/GenBank/DDBJ whole genome shotgun (WGS) entry which is preliminary data.</text>
</comment>
<feature type="non-terminal residue" evidence="2">
    <location>
        <position position="1"/>
    </location>
</feature>
<dbReference type="Proteomes" id="UP000018936">
    <property type="component" value="Unassembled WGS sequence"/>
</dbReference>
<organism evidence="2 3">
    <name type="scientific">Ophiophagus hannah</name>
    <name type="common">King cobra</name>
    <name type="synonym">Naja hannah</name>
    <dbReference type="NCBI Taxonomy" id="8665"/>
    <lineage>
        <taxon>Eukaryota</taxon>
        <taxon>Metazoa</taxon>
        <taxon>Chordata</taxon>
        <taxon>Craniata</taxon>
        <taxon>Vertebrata</taxon>
        <taxon>Euteleostomi</taxon>
        <taxon>Lepidosauria</taxon>
        <taxon>Squamata</taxon>
        <taxon>Bifurcata</taxon>
        <taxon>Unidentata</taxon>
        <taxon>Episquamata</taxon>
        <taxon>Toxicofera</taxon>
        <taxon>Serpentes</taxon>
        <taxon>Colubroidea</taxon>
        <taxon>Elapidae</taxon>
        <taxon>Elapinae</taxon>
        <taxon>Ophiophagus</taxon>
    </lineage>
</organism>
<evidence type="ECO:0000313" key="3">
    <source>
        <dbReference type="Proteomes" id="UP000018936"/>
    </source>
</evidence>
<dbReference type="EMBL" id="AZIM01001174">
    <property type="protein sequence ID" value="ETE67830.1"/>
    <property type="molecule type" value="Genomic_DNA"/>
</dbReference>
<keyword evidence="3" id="KW-1185">Reference proteome</keyword>
<gene>
    <name evidence="2" type="ORF">L345_06388</name>
</gene>
<dbReference type="AlphaFoldDB" id="V8P0I9"/>
<feature type="region of interest" description="Disordered" evidence="1">
    <location>
        <begin position="13"/>
        <end position="34"/>
    </location>
</feature>
<sequence length="95" mass="11021">MDKIYKRKSMNCNNIESCKPSPPQKPLPANPQKNKAVQFNPASRTMFELPKPMPQIAPVRLVWLSLSMFHTKLLMEAIQVRFYEHHDAQSCLILQ</sequence>
<proteinExistence type="predicted"/>